<evidence type="ECO:0000256" key="1">
    <source>
        <dbReference type="SAM" id="MobiDB-lite"/>
    </source>
</evidence>
<evidence type="ECO:0000313" key="3">
    <source>
        <dbReference type="EMBL" id="OEU18999.1"/>
    </source>
</evidence>
<organism evidence="3 4">
    <name type="scientific">Fragilariopsis cylindrus CCMP1102</name>
    <dbReference type="NCBI Taxonomy" id="635003"/>
    <lineage>
        <taxon>Eukaryota</taxon>
        <taxon>Sar</taxon>
        <taxon>Stramenopiles</taxon>
        <taxon>Ochrophyta</taxon>
        <taxon>Bacillariophyta</taxon>
        <taxon>Bacillariophyceae</taxon>
        <taxon>Bacillariophycidae</taxon>
        <taxon>Bacillariales</taxon>
        <taxon>Bacillariaceae</taxon>
        <taxon>Fragilariopsis</taxon>
    </lineage>
</organism>
<evidence type="ECO:0000256" key="2">
    <source>
        <dbReference type="SAM" id="Phobius"/>
    </source>
</evidence>
<evidence type="ECO:0008006" key="5">
    <source>
        <dbReference type="Google" id="ProtNLM"/>
    </source>
</evidence>
<keyword evidence="2" id="KW-0472">Membrane</keyword>
<dbReference type="Proteomes" id="UP000095751">
    <property type="component" value="Unassembled WGS sequence"/>
</dbReference>
<evidence type="ECO:0000313" key="4">
    <source>
        <dbReference type="Proteomes" id="UP000095751"/>
    </source>
</evidence>
<reference evidence="3 4" key="1">
    <citation type="submission" date="2016-09" db="EMBL/GenBank/DDBJ databases">
        <title>Extensive genetic diversity and differential bi-allelic expression allows diatom success in the polar Southern Ocean.</title>
        <authorList>
            <consortium name="DOE Joint Genome Institute"/>
            <person name="Mock T."/>
            <person name="Otillar R.P."/>
            <person name="Strauss J."/>
            <person name="Dupont C."/>
            <person name="Frickenhaus S."/>
            <person name="Maumus F."/>
            <person name="Mcmullan M."/>
            <person name="Sanges R."/>
            <person name="Schmutz J."/>
            <person name="Toseland A."/>
            <person name="Valas R."/>
            <person name="Veluchamy A."/>
            <person name="Ward B.J."/>
            <person name="Allen A."/>
            <person name="Barry K."/>
            <person name="Falciatore A."/>
            <person name="Ferrante M."/>
            <person name="Fortunato A.E."/>
            <person name="Gloeckner G."/>
            <person name="Gruber A."/>
            <person name="Hipkin R."/>
            <person name="Janech M."/>
            <person name="Kroth P."/>
            <person name="Leese F."/>
            <person name="Lindquist E."/>
            <person name="Lyon B.R."/>
            <person name="Martin J."/>
            <person name="Mayer C."/>
            <person name="Parker M."/>
            <person name="Quesneville H."/>
            <person name="Raymond J."/>
            <person name="Uhlig C."/>
            <person name="Valentin K.U."/>
            <person name="Worden A.Z."/>
            <person name="Armbrust E.V."/>
            <person name="Bowler C."/>
            <person name="Green B."/>
            <person name="Moulton V."/>
            <person name="Van Oosterhout C."/>
            <person name="Grigoriev I."/>
        </authorList>
    </citation>
    <scope>NUCLEOTIDE SEQUENCE [LARGE SCALE GENOMIC DNA]</scope>
    <source>
        <strain evidence="3 4">CCMP1102</strain>
    </source>
</reference>
<dbReference type="KEGG" id="fcy:FRACYDRAFT_237291"/>
<gene>
    <name evidence="3" type="ORF">FRACYDRAFT_237291</name>
</gene>
<keyword evidence="2" id="KW-1133">Transmembrane helix</keyword>
<dbReference type="InParanoid" id="A0A1E7FLF0"/>
<keyword evidence="2" id="KW-0812">Transmembrane</keyword>
<accession>A0A1E7FLF0</accession>
<protein>
    <recommendedName>
        <fullName evidence="5">PA domain-containing protein</fullName>
    </recommendedName>
</protein>
<name>A0A1E7FLF0_9STRA</name>
<sequence>MLVPSGECSFERKAYAASAFYGAKAILIYDRLAARYRWDSTSEREIFPIDKLDYECTSRVNNSDEYFVCCAWDTPVTMPSADDAKELDTDDIIAVWLTIRQSEVIFQSGLLSSGNVISVESRSSNSMFNGSYILMWLFGTFVIFFGAWYAAGNYRVFDTQFTAYKKSEEGKQTNSHNQHRRESSTDLENGEGIFPDKIVVENIGEDATSTNRFKLLHTTKKDYTG</sequence>
<dbReference type="AlphaFoldDB" id="A0A1E7FLF0"/>
<feature type="transmembrane region" description="Helical" evidence="2">
    <location>
        <begin position="132"/>
        <end position="151"/>
    </location>
</feature>
<feature type="region of interest" description="Disordered" evidence="1">
    <location>
        <begin position="168"/>
        <end position="191"/>
    </location>
</feature>
<proteinExistence type="predicted"/>
<dbReference type="EMBL" id="KV784356">
    <property type="protein sequence ID" value="OEU18999.1"/>
    <property type="molecule type" value="Genomic_DNA"/>
</dbReference>
<keyword evidence="4" id="KW-1185">Reference proteome</keyword>